<accession>A0A382NJP8</accession>
<evidence type="ECO:0000313" key="1">
    <source>
        <dbReference type="EMBL" id="SVC60535.1"/>
    </source>
</evidence>
<organism evidence="1">
    <name type="scientific">marine metagenome</name>
    <dbReference type="NCBI Taxonomy" id="408172"/>
    <lineage>
        <taxon>unclassified sequences</taxon>
        <taxon>metagenomes</taxon>
        <taxon>ecological metagenomes</taxon>
    </lineage>
</organism>
<dbReference type="AlphaFoldDB" id="A0A382NJP8"/>
<protein>
    <recommendedName>
        <fullName evidence="2">Alpha/beta hydrolase</fullName>
    </recommendedName>
</protein>
<name>A0A382NJP8_9ZZZZ</name>
<evidence type="ECO:0008006" key="2">
    <source>
        <dbReference type="Google" id="ProtNLM"/>
    </source>
</evidence>
<dbReference type="EMBL" id="UINC01100458">
    <property type="protein sequence ID" value="SVC60535.1"/>
    <property type="molecule type" value="Genomic_DNA"/>
</dbReference>
<feature type="non-terminal residue" evidence="1">
    <location>
        <position position="60"/>
    </location>
</feature>
<proteinExistence type="predicted"/>
<reference evidence="1" key="1">
    <citation type="submission" date="2018-05" db="EMBL/GenBank/DDBJ databases">
        <authorList>
            <person name="Lanie J.A."/>
            <person name="Ng W.-L."/>
            <person name="Kazmierczak K.M."/>
            <person name="Andrzejewski T.M."/>
            <person name="Davidsen T.M."/>
            <person name="Wayne K.J."/>
            <person name="Tettelin H."/>
            <person name="Glass J.I."/>
            <person name="Rusch D."/>
            <person name="Podicherti R."/>
            <person name="Tsui H.-C.T."/>
            <person name="Winkler M.E."/>
        </authorList>
    </citation>
    <scope>NUCLEOTIDE SEQUENCE</scope>
</reference>
<gene>
    <name evidence="1" type="ORF">METZ01_LOCUS313389</name>
</gene>
<sequence>MDLNILSSFLFHPRKSYQDIGENDILIDVEDSVQVGTRLHFVNQSAPTILFFHGNGEIGP</sequence>